<proteinExistence type="predicted"/>
<evidence type="ECO:0000256" key="1">
    <source>
        <dbReference type="SAM" id="MobiDB-lite"/>
    </source>
</evidence>
<organism evidence="4">
    <name type="scientific">Nippostrongylus brasiliensis</name>
    <name type="common">Rat hookworm</name>
    <dbReference type="NCBI Taxonomy" id="27835"/>
    <lineage>
        <taxon>Eukaryota</taxon>
        <taxon>Metazoa</taxon>
        <taxon>Ecdysozoa</taxon>
        <taxon>Nematoda</taxon>
        <taxon>Chromadorea</taxon>
        <taxon>Rhabditida</taxon>
        <taxon>Rhabditina</taxon>
        <taxon>Rhabditomorpha</taxon>
        <taxon>Strongyloidea</taxon>
        <taxon>Heligmosomidae</taxon>
        <taxon>Nippostrongylus</taxon>
    </lineage>
</organism>
<reference evidence="4" key="1">
    <citation type="submission" date="2017-02" db="UniProtKB">
        <authorList>
            <consortium name="WormBaseParasite"/>
        </authorList>
    </citation>
    <scope>IDENTIFICATION</scope>
</reference>
<dbReference type="Proteomes" id="UP000271162">
    <property type="component" value="Unassembled WGS sequence"/>
</dbReference>
<dbReference type="EMBL" id="UYSL01020150">
    <property type="protein sequence ID" value="VDL73085.1"/>
    <property type="molecule type" value="Genomic_DNA"/>
</dbReference>
<reference evidence="2 3" key="2">
    <citation type="submission" date="2018-11" db="EMBL/GenBank/DDBJ databases">
        <authorList>
            <consortium name="Pathogen Informatics"/>
        </authorList>
    </citation>
    <scope>NUCLEOTIDE SEQUENCE [LARGE SCALE GENOMIC DNA]</scope>
</reference>
<feature type="region of interest" description="Disordered" evidence="1">
    <location>
        <begin position="25"/>
        <end position="68"/>
    </location>
</feature>
<sequence>MASDAYMKVLSMIDSTVESARQMLDQLQSSSRGQAPSDSSTSQTGGYTSQRVCSMPAKGPTSHRNSAPTTFRFHLSKRMAITQLGPQTDGLLDLVYIRK</sequence>
<evidence type="ECO:0000313" key="4">
    <source>
        <dbReference type="WBParaSite" id="NBR_0000949501-mRNA-1"/>
    </source>
</evidence>
<protein>
    <submittedName>
        <fullName evidence="2 4">Uncharacterized protein</fullName>
    </submittedName>
</protein>
<feature type="compositionally biased region" description="Polar residues" evidence="1">
    <location>
        <begin position="25"/>
        <end position="36"/>
    </location>
</feature>
<dbReference type="WBParaSite" id="NBR_0000949501-mRNA-1">
    <property type="protein sequence ID" value="NBR_0000949501-mRNA-1"/>
    <property type="gene ID" value="NBR_0000949501"/>
</dbReference>
<evidence type="ECO:0000313" key="2">
    <source>
        <dbReference type="EMBL" id="VDL73085.1"/>
    </source>
</evidence>
<dbReference type="AlphaFoldDB" id="A0A0N4Y1J3"/>
<keyword evidence="3" id="KW-1185">Reference proteome</keyword>
<gene>
    <name evidence="2" type="ORF">NBR_LOCUS9496</name>
</gene>
<feature type="compositionally biased region" description="Low complexity" evidence="1">
    <location>
        <begin position="37"/>
        <end position="50"/>
    </location>
</feature>
<evidence type="ECO:0000313" key="3">
    <source>
        <dbReference type="Proteomes" id="UP000271162"/>
    </source>
</evidence>
<name>A0A0N4Y1J3_NIPBR</name>
<accession>A0A0N4Y1J3</accession>